<reference evidence="1 2" key="1">
    <citation type="submission" date="2015-01" db="EMBL/GenBank/DDBJ databases">
        <title>Evolution of Trichinella species and genotypes.</title>
        <authorList>
            <person name="Korhonen P.K."/>
            <person name="Edoardo P."/>
            <person name="Giuseppe L.R."/>
            <person name="Gasser R.B."/>
        </authorList>
    </citation>
    <scope>NUCLEOTIDE SEQUENCE [LARGE SCALE GENOMIC DNA]</scope>
    <source>
        <strain evidence="1">ISS141</strain>
    </source>
</reference>
<proteinExistence type="predicted"/>
<dbReference type="EMBL" id="JYDU01001044">
    <property type="protein sequence ID" value="KRX74244.1"/>
    <property type="molecule type" value="Genomic_DNA"/>
</dbReference>
<sequence>MRWTTVDQAQNLEPLQFTNAEQSQLAVDGHGQIFQVQRIQVRARVEEHSKNHRLQGLFGLREDVIVDEDRPHKWTRNAEHHLQQLSTSEKVRL</sequence>
<accession>A0A0V0WEE1</accession>
<dbReference type="STRING" id="6337.A0A0V0WEE1"/>
<comment type="caution">
    <text evidence="1">The sequence shown here is derived from an EMBL/GenBank/DDBJ whole genome shotgun (WGS) entry which is preliminary data.</text>
</comment>
<dbReference type="Proteomes" id="UP000054815">
    <property type="component" value="Unassembled WGS sequence"/>
</dbReference>
<organism evidence="1 2">
    <name type="scientific">Trichinella pseudospiralis</name>
    <name type="common">Parasitic roundworm</name>
    <dbReference type="NCBI Taxonomy" id="6337"/>
    <lineage>
        <taxon>Eukaryota</taxon>
        <taxon>Metazoa</taxon>
        <taxon>Ecdysozoa</taxon>
        <taxon>Nematoda</taxon>
        <taxon>Enoplea</taxon>
        <taxon>Dorylaimia</taxon>
        <taxon>Trichinellida</taxon>
        <taxon>Trichinellidae</taxon>
        <taxon>Trichinella</taxon>
    </lineage>
</organism>
<evidence type="ECO:0000313" key="2">
    <source>
        <dbReference type="Proteomes" id="UP000054815"/>
    </source>
</evidence>
<gene>
    <name evidence="1" type="ORF">T4E_4323</name>
</gene>
<dbReference type="AlphaFoldDB" id="A0A0V0WEE1"/>
<protein>
    <submittedName>
        <fullName evidence="1">Uncharacterized protein</fullName>
    </submittedName>
</protein>
<name>A0A0V0WEE1_TRIPS</name>
<evidence type="ECO:0000313" key="1">
    <source>
        <dbReference type="EMBL" id="KRX74244.1"/>
    </source>
</evidence>
<feature type="non-terminal residue" evidence="1">
    <location>
        <position position="93"/>
    </location>
</feature>